<evidence type="ECO:0000313" key="2">
    <source>
        <dbReference type="EMBL" id="KGF71998.1"/>
    </source>
</evidence>
<gene>
    <name evidence="2" type="ORF">DO97_14005</name>
</gene>
<protein>
    <submittedName>
        <fullName evidence="2">Uncharacterized protein</fullName>
    </submittedName>
</protein>
<keyword evidence="1" id="KW-1133">Transmembrane helix</keyword>
<evidence type="ECO:0000313" key="3">
    <source>
        <dbReference type="Proteomes" id="UP000030170"/>
    </source>
</evidence>
<comment type="caution">
    <text evidence="2">The sequence shown here is derived from an EMBL/GenBank/DDBJ whole genome shotgun (WGS) entry which is preliminary data.</text>
</comment>
<proteinExistence type="predicted"/>
<name>A0A098TMD1_9CYAN</name>
<dbReference type="AlphaFoldDB" id="A0A098TMD1"/>
<sequence length="124" mass="14344">MTLLIRDDPLLAPPMTDLQKPSITRQLKQNFQLLVVSLVVILLVGNGVIWQLFEASEQNRQILVHVSKQNALGQQVIKAALSMHEEIEPLFRQAYLQELRQTLQEWEVGHADLKKRPPRYRLGR</sequence>
<reference evidence="2 3" key="1">
    <citation type="journal article" date="2014" name="Mol. Ecol.">
        <title>Evolution of Synechococcus.</title>
        <authorList>
            <person name="Dvorak P."/>
            <person name="Casamatta D."/>
            <person name="Hasler P."/>
            <person name="Poulickova A."/>
            <person name="Ondrej V."/>
            <person name="Sanges R."/>
        </authorList>
    </citation>
    <scope>NUCLEOTIDE SEQUENCE [LARGE SCALE GENOMIC DNA]</scope>
    <source>
        <strain evidence="2 3">CAUP A 1101</strain>
    </source>
</reference>
<keyword evidence="1" id="KW-0812">Transmembrane</keyword>
<dbReference type="Proteomes" id="UP000030170">
    <property type="component" value="Unassembled WGS sequence"/>
</dbReference>
<organism evidence="2 3">
    <name type="scientific">Neosynechococcus sphagnicola sy1</name>
    <dbReference type="NCBI Taxonomy" id="1497020"/>
    <lineage>
        <taxon>Bacteria</taxon>
        <taxon>Bacillati</taxon>
        <taxon>Cyanobacteriota</taxon>
        <taxon>Cyanophyceae</taxon>
        <taxon>Neosynechococcales</taxon>
        <taxon>Neosynechococcaceae</taxon>
        <taxon>Neosynechococcus</taxon>
    </lineage>
</organism>
<dbReference type="RefSeq" id="WP_036535242.1">
    <property type="nucleotide sequence ID" value="NZ_JJML01000042.1"/>
</dbReference>
<accession>A0A098TMD1</accession>
<feature type="transmembrane region" description="Helical" evidence="1">
    <location>
        <begin position="33"/>
        <end position="53"/>
    </location>
</feature>
<keyword evidence="3" id="KW-1185">Reference proteome</keyword>
<evidence type="ECO:0000256" key="1">
    <source>
        <dbReference type="SAM" id="Phobius"/>
    </source>
</evidence>
<dbReference type="EMBL" id="JJML01000042">
    <property type="protein sequence ID" value="KGF71998.1"/>
    <property type="molecule type" value="Genomic_DNA"/>
</dbReference>
<keyword evidence="1" id="KW-0472">Membrane</keyword>